<organism evidence="1">
    <name type="scientific">Rhizophagus irregularis (strain DAOM 181602 / DAOM 197198 / MUCL 43194)</name>
    <name type="common">Arbuscular mycorrhizal fungus</name>
    <name type="synonym">Glomus intraradices</name>
    <dbReference type="NCBI Taxonomy" id="747089"/>
    <lineage>
        <taxon>Eukaryota</taxon>
        <taxon>Fungi</taxon>
        <taxon>Fungi incertae sedis</taxon>
        <taxon>Mucoromycota</taxon>
        <taxon>Glomeromycotina</taxon>
        <taxon>Glomeromycetes</taxon>
        <taxon>Glomerales</taxon>
        <taxon>Glomeraceae</taxon>
        <taxon>Rhizophagus</taxon>
    </lineage>
</organism>
<sequence length="158" mass="17597">MAHPQCNLAREYLDHLWTCSCTLPSFNHKETHQLLVDALRTNLLQALKSTTSLIPLPDNFAHELLDCWNMRPPNNNCLWLTRGLIPSPLANLLHTYFSSNTIIKCLAPLIIDTSLSSFSGGRASGLLMGFLGFLFYNPWGILDFTFGFLAPLNSSAST</sequence>
<dbReference type="HOGENOM" id="CLU_1670328_0_0_1"/>
<dbReference type="EMBL" id="KI301686">
    <property type="protein sequence ID" value="ERZ94867.1"/>
    <property type="molecule type" value="Genomic_DNA"/>
</dbReference>
<evidence type="ECO:0000313" key="1">
    <source>
        <dbReference type="EMBL" id="ERZ94867.1"/>
    </source>
</evidence>
<name>U9SLI0_RHIID</name>
<dbReference type="AlphaFoldDB" id="U9SLI0"/>
<protein>
    <submittedName>
        <fullName evidence="1">Uncharacterized protein</fullName>
    </submittedName>
</protein>
<proteinExistence type="predicted"/>
<reference evidence="1" key="1">
    <citation type="submission" date="2013-07" db="EMBL/GenBank/DDBJ databases">
        <title>The genome of an arbuscular mycorrhizal fungus provides insights into the evolution of the oldest plant symbiosis.</title>
        <authorList>
            <consortium name="DOE Joint Genome Institute"/>
            <person name="Tisserant E."/>
            <person name="Malbreil M."/>
            <person name="Kuo A."/>
            <person name="Kohler A."/>
            <person name="Symeonidi A."/>
            <person name="Balestrini R."/>
            <person name="Charron P."/>
            <person name="Duensing N."/>
            <person name="Frei-dit-Frey N."/>
            <person name="Gianinazzi-Pearson V."/>
            <person name="Gilbert B."/>
            <person name="Handa Y."/>
            <person name="Hijri M."/>
            <person name="Kaul R."/>
            <person name="Kawaguchi M."/>
            <person name="Krajinski F."/>
            <person name="Lammers P."/>
            <person name="Lapierre D."/>
            <person name="Masclaux F.G."/>
            <person name="Murat C."/>
            <person name="Morin E."/>
            <person name="Ndikumana S."/>
            <person name="Pagni M."/>
            <person name="Petitpierre D."/>
            <person name="Requena N."/>
            <person name="Rosikiewicz P."/>
            <person name="Riley R."/>
            <person name="Saito K."/>
            <person name="San Clemente H."/>
            <person name="Shapiro H."/>
            <person name="van Tuinen D."/>
            <person name="Becard G."/>
            <person name="Bonfante P."/>
            <person name="Paszkowski U."/>
            <person name="Shachar-Hill Y."/>
            <person name="Young J.P."/>
            <person name="Sanders I.R."/>
            <person name="Henrissat B."/>
            <person name="Rensing S.A."/>
            <person name="Grigoriev I.V."/>
            <person name="Corradi N."/>
            <person name="Roux C."/>
            <person name="Martin F."/>
        </authorList>
    </citation>
    <scope>NUCLEOTIDE SEQUENCE</scope>
    <source>
        <strain evidence="1">DAOM 197198</strain>
    </source>
</reference>
<gene>
    <name evidence="1" type="ORF">GLOINDRAFT_14200</name>
</gene>
<accession>U9SLI0</accession>